<dbReference type="InterPro" id="IPR050129">
    <property type="entry name" value="Zn_alcohol_dh"/>
</dbReference>
<dbReference type="PANTHER" id="PTHR43401:SF2">
    <property type="entry name" value="L-THREONINE 3-DEHYDROGENASE"/>
    <property type="match status" value="1"/>
</dbReference>
<evidence type="ECO:0000259" key="10">
    <source>
        <dbReference type="Pfam" id="PF08240"/>
    </source>
</evidence>
<comment type="cofactor">
    <cofactor evidence="1">
        <name>Zn(2+)</name>
        <dbReference type="ChEBI" id="CHEBI:29105"/>
    </cofactor>
</comment>
<gene>
    <name evidence="11" type="ORF">SAMN05216223_108131</name>
</gene>
<evidence type="ECO:0000256" key="3">
    <source>
        <dbReference type="ARBA" id="ARBA00037678"/>
    </source>
</evidence>
<dbReference type="GO" id="GO:0016491">
    <property type="term" value="F:oxidoreductase activity"/>
    <property type="evidence" value="ECO:0007669"/>
    <property type="project" value="UniProtKB-KW"/>
</dbReference>
<dbReference type="InterPro" id="IPR013154">
    <property type="entry name" value="ADH-like_N"/>
</dbReference>
<sequence>MNPAARTHDDVTPPTQSAVQLAGGEPFLVRDKPVPVPGEHQILGRVECVGLCWSDVKLRRQFEQHVRKGPVLRDAWLRDVPSYVPGRLPAVPGHEAVLRVVAVGSAVTGAVVGGRYVVQPDFRDLPTAHSNGAFGYNFEGGLQQYVLLDERVVLAAEGRSHLLPAPGTAAASQLALVEPWACVEHAFAARERRRLRSGGTVLVAGAGDAGGLDLSASGRVLCTTPHPGMTAVDPAALAPRSVDDLLYHGSDAAELERLMPLMANGGLVLVATGGRRFGRPVDLSVGRVHYGGLRIAATTSDDLADALAGIPATGTPREGAHVTVVGAGGPMGVMTMVRAILASRPAVAGSGPAALVEGAVRNPARAAALRRRVARAAAEHGVEVRLFDPRTERPRGPVDHCFLMAPVPGLIGTAIEDAAEGGVIDVFAGIAEDVPVDLDTYAAKRLHLTGTSGSAVGDMRAVLAEVAAGRLDTNLPVGAVSGMAGALDALDAVRDRAIPGKVVVYPALDDLPLLDLAALVARHPGIGPLLEDGNWSGPAERELLRLAARR</sequence>
<evidence type="ECO:0000313" key="11">
    <source>
        <dbReference type="EMBL" id="SEG68879.1"/>
    </source>
</evidence>
<evidence type="ECO:0000313" key="12">
    <source>
        <dbReference type="Proteomes" id="UP000236754"/>
    </source>
</evidence>
<evidence type="ECO:0000256" key="7">
    <source>
        <dbReference type="ARBA" id="ARBA00039387"/>
    </source>
</evidence>
<evidence type="ECO:0000256" key="1">
    <source>
        <dbReference type="ARBA" id="ARBA00001947"/>
    </source>
</evidence>
<comment type="function">
    <text evidence="3">Catalyzes the oxidation of 2-deoxy-scyllo-inosamine (DOIA) with NAD(+) or NADP(+), forming 3-amino-2,3-dideoxy-scyllo-inosose (amino-DOI).</text>
</comment>
<comment type="catalytic activity">
    <reaction evidence="8">
        <text>2-deoxy-scyllo-inosamine + NAD(+) = 3-amino-2,3-dideoxy-scyllo-inosose + NADH + H(+)</text>
        <dbReference type="Rhea" id="RHEA:33883"/>
        <dbReference type="ChEBI" id="CHEBI:15378"/>
        <dbReference type="ChEBI" id="CHEBI:57540"/>
        <dbReference type="ChEBI" id="CHEBI:57945"/>
        <dbReference type="ChEBI" id="CHEBI:65002"/>
        <dbReference type="ChEBI" id="CHEBI:65003"/>
        <dbReference type="EC" id="1.1.1.329"/>
    </reaction>
</comment>
<dbReference type="PANTHER" id="PTHR43401">
    <property type="entry name" value="L-THREONINE 3-DEHYDROGENASE"/>
    <property type="match status" value="1"/>
</dbReference>
<dbReference type="InterPro" id="IPR036291">
    <property type="entry name" value="NAD(P)-bd_dom_sf"/>
</dbReference>
<organism evidence="11 12">
    <name type="scientific">Actinacidiphila yanglinensis</name>
    <dbReference type="NCBI Taxonomy" id="310779"/>
    <lineage>
        <taxon>Bacteria</taxon>
        <taxon>Bacillati</taxon>
        <taxon>Actinomycetota</taxon>
        <taxon>Actinomycetes</taxon>
        <taxon>Kitasatosporales</taxon>
        <taxon>Streptomycetaceae</taxon>
        <taxon>Actinacidiphila</taxon>
    </lineage>
</organism>
<evidence type="ECO:0000256" key="2">
    <source>
        <dbReference type="ARBA" id="ARBA00023002"/>
    </source>
</evidence>
<comment type="catalytic activity">
    <reaction evidence="9">
        <text>2-deoxy-scyllo-inosamine + NADP(+) = 3-amino-2,3-dideoxy-scyllo-inosose + NADPH + H(+)</text>
        <dbReference type="Rhea" id="RHEA:33879"/>
        <dbReference type="ChEBI" id="CHEBI:15378"/>
        <dbReference type="ChEBI" id="CHEBI:57783"/>
        <dbReference type="ChEBI" id="CHEBI:58349"/>
        <dbReference type="ChEBI" id="CHEBI:65002"/>
        <dbReference type="ChEBI" id="CHEBI:65003"/>
        <dbReference type="EC" id="1.1.1.329"/>
    </reaction>
</comment>
<dbReference type="SUPFAM" id="SSF50129">
    <property type="entry name" value="GroES-like"/>
    <property type="match status" value="1"/>
</dbReference>
<evidence type="ECO:0000256" key="9">
    <source>
        <dbReference type="ARBA" id="ARBA00049085"/>
    </source>
</evidence>
<accession>A0A1H6C7D1</accession>
<protein>
    <recommendedName>
        <fullName evidence="7">2-deoxy-scyllo-inosamine dehydrogenase</fullName>
        <ecNumber evidence="6">1.1.1.329</ecNumber>
    </recommendedName>
</protein>
<dbReference type="AlphaFoldDB" id="A0A1H6C7D1"/>
<evidence type="ECO:0000256" key="6">
    <source>
        <dbReference type="ARBA" id="ARBA00039102"/>
    </source>
</evidence>
<reference evidence="11 12" key="1">
    <citation type="submission" date="2016-10" db="EMBL/GenBank/DDBJ databases">
        <authorList>
            <person name="de Groot N.N."/>
        </authorList>
    </citation>
    <scope>NUCLEOTIDE SEQUENCE [LARGE SCALE GENOMIC DNA]</scope>
    <source>
        <strain evidence="11 12">CGMCC 4.2023</strain>
    </source>
</reference>
<dbReference type="Gene3D" id="3.90.180.10">
    <property type="entry name" value="Medium-chain alcohol dehydrogenases, catalytic domain"/>
    <property type="match status" value="2"/>
</dbReference>
<comment type="similarity">
    <text evidence="5">Belongs to the zinc-containing alcohol dehydrogenase family. DOIA dehydrogenase subfamily.</text>
</comment>
<evidence type="ECO:0000256" key="5">
    <source>
        <dbReference type="ARBA" id="ARBA00038004"/>
    </source>
</evidence>
<dbReference type="Proteomes" id="UP000236754">
    <property type="component" value="Unassembled WGS sequence"/>
</dbReference>
<evidence type="ECO:0000256" key="8">
    <source>
        <dbReference type="ARBA" id="ARBA00048685"/>
    </source>
</evidence>
<dbReference type="EMBL" id="FNVU01000008">
    <property type="protein sequence ID" value="SEG68879.1"/>
    <property type="molecule type" value="Genomic_DNA"/>
</dbReference>
<dbReference type="SUPFAM" id="SSF51735">
    <property type="entry name" value="NAD(P)-binding Rossmann-fold domains"/>
    <property type="match status" value="1"/>
</dbReference>
<dbReference type="Gene3D" id="3.40.50.720">
    <property type="entry name" value="NAD(P)-binding Rossmann-like Domain"/>
    <property type="match status" value="1"/>
</dbReference>
<keyword evidence="2" id="KW-0560">Oxidoreductase</keyword>
<feature type="domain" description="Alcohol dehydrogenase-like N-terminal" evidence="10">
    <location>
        <begin position="39"/>
        <end position="154"/>
    </location>
</feature>
<evidence type="ECO:0000256" key="4">
    <source>
        <dbReference type="ARBA" id="ARBA00037908"/>
    </source>
</evidence>
<keyword evidence="12" id="KW-1185">Reference proteome</keyword>
<proteinExistence type="inferred from homology"/>
<comment type="pathway">
    <text evidence="4">Metabolic intermediate biosynthesis; 2-deoxystreptamine biosynthesis; 2-deoxystreptamine from D-glucose 6-phosphate: step 3/4.</text>
</comment>
<name>A0A1H6C7D1_9ACTN</name>
<dbReference type="Pfam" id="PF08240">
    <property type="entry name" value="ADH_N"/>
    <property type="match status" value="1"/>
</dbReference>
<dbReference type="InterPro" id="IPR011032">
    <property type="entry name" value="GroES-like_sf"/>
</dbReference>
<dbReference type="EC" id="1.1.1.329" evidence="6"/>